<evidence type="ECO:0000313" key="2">
    <source>
        <dbReference type="EMBL" id="KAK1923287.1"/>
    </source>
</evidence>
<proteinExistence type="predicted"/>
<protein>
    <submittedName>
        <fullName evidence="2">Uncharacterized protein</fullName>
    </submittedName>
</protein>
<organism evidence="2 3">
    <name type="scientific">Papiliotrema laurentii</name>
    <name type="common">Cryptococcus laurentii</name>
    <dbReference type="NCBI Taxonomy" id="5418"/>
    <lineage>
        <taxon>Eukaryota</taxon>
        <taxon>Fungi</taxon>
        <taxon>Dikarya</taxon>
        <taxon>Basidiomycota</taxon>
        <taxon>Agaricomycotina</taxon>
        <taxon>Tremellomycetes</taxon>
        <taxon>Tremellales</taxon>
        <taxon>Rhynchogastremaceae</taxon>
        <taxon>Papiliotrema</taxon>
    </lineage>
</organism>
<reference evidence="2" key="1">
    <citation type="submission" date="2023-02" db="EMBL/GenBank/DDBJ databases">
        <title>Identification and recombinant expression of a fungal hydrolase from Papiliotrema laurentii that hydrolyzes apple cutin and clears colloidal polyester polyurethane.</title>
        <authorList>
            <consortium name="DOE Joint Genome Institute"/>
            <person name="Roman V.A."/>
            <person name="Bojanowski C."/>
            <person name="Crable B.R."/>
            <person name="Wagner D.N."/>
            <person name="Hung C.S."/>
            <person name="Nadeau L.J."/>
            <person name="Schratz L."/>
            <person name="Haridas S."/>
            <person name="Pangilinan J."/>
            <person name="Lipzen A."/>
            <person name="Na H."/>
            <person name="Yan M."/>
            <person name="Ng V."/>
            <person name="Grigoriev I.V."/>
            <person name="Spatafora J.W."/>
            <person name="Barlow D."/>
            <person name="Biffinger J."/>
            <person name="Kelley-Loughnane N."/>
            <person name="Varaljay V.A."/>
            <person name="Crookes-Goodson W.J."/>
        </authorList>
    </citation>
    <scope>NUCLEOTIDE SEQUENCE</scope>
    <source>
        <strain evidence="2">5307AH</strain>
    </source>
</reference>
<sequence length="290" mass="30761">MSEVGNPGSNECESPFGRASSPSELGSPPELIEDDGSDSEGYSNLGGPPYAMQSLHSGGVGSSRHDREELLRSSLTEAPQGIEQLGGRGSGRFGGTGSLLIVSAESNEEAASRITKGLIPWQPLIRLSGTQNSILEESGGPDTHLDLMAGVAFIAEQHSQEHRDSSNESAQYTCHIMPALWVQCSPDSVNQARTTLESIADKVNESPEPGGPAIQRSLSEAPPDLASYANHVRDWLLPLLSQADFPEMTFRSEPTRTGPGSQGRQAVKAMLVAFQAHSKCGIAELPNLSD</sequence>
<feature type="compositionally biased region" description="Low complexity" evidence="1">
    <location>
        <begin position="20"/>
        <end position="30"/>
    </location>
</feature>
<feature type="region of interest" description="Disordered" evidence="1">
    <location>
        <begin position="1"/>
        <end position="69"/>
    </location>
</feature>
<evidence type="ECO:0000256" key="1">
    <source>
        <dbReference type="SAM" id="MobiDB-lite"/>
    </source>
</evidence>
<dbReference type="AlphaFoldDB" id="A0AAD9CXF6"/>
<accession>A0AAD9CXF6</accession>
<evidence type="ECO:0000313" key="3">
    <source>
        <dbReference type="Proteomes" id="UP001182556"/>
    </source>
</evidence>
<gene>
    <name evidence="2" type="ORF">DB88DRAFT_473888</name>
</gene>
<dbReference type="EMBL" id="JAODAN010000007">
    <property type="protein sequence ID" value="KAK1923287.1"/>
    <property type="molecule type" value="Genomic_DNA"/>
</dbReference>
<dbReference type="Proteomes" id="UP001182556">
    <property type="component" value="Unassembled WGS sequence"/>
</dbReference>
<name>A0AAD9CXF6_PAPLA</name>
<keyword evidence="3" id="KW-1185">Reference proteome</keyword>
<comment type="caution">
    <text evidence="2">The sequence shown here is derived from an EMBL/GenBank/DDBJ whole genome shotgun (WGS) entry which is preliminary data.</text>
</comment>